<dbReference type="Proteomes" id="UP000283975">
    <property type="component" value="Unassembled WGS sequence"/>
</dbReference>
<comment type="caution">
    <text evidence="3">The sequence shown here is derived from an EMBL/GenBank/DDBJ whole genome shotgun (WGS) entry which is preliminary data.</text>
</comment>
<dbReference type="AlphaFoldDB" id="A0A414AI85"/>
<sequence length="351" mass="37982">MRVIVTGATSFIGKAVTKELLAGGHHVFAVVRPDSPGRGRLEQPGTEAGEKTEEETGEETGNKAGKEAGKEGGKEGGRITVLPFALKDIGKLDACPELVSCPVLKSRSDLKTKADLWLHLGWEGAGSANRQDPHVQARNIGYALDSLHTAARLGCARFLFCGSQAEYGIADGVMGEEILCHPVSEYGKDKLEVCRRAGEEAKALGIDYIHARIFSVYGPGDHPWSLVSTCLNTFLKGGRMELGACTQQWNFLHVRDAARALTGLLLAKVPAGVYNVAGEDTRPLKSYIEQMHRLCGEKGTYEYGKRPPNAEGVVSLVPDIRKLKEAAGFAQEISFEDGIREMIGLYKENCL</sequence>
<reference evidence="3 4" key="1">
    <citation type="submission" date="2018-08" db="EMBL/GenBank/DDBJ databases">
        <title>A genome reference for cultivated species of the human gut microbiota.</title>
        <authorList>
            <person name="Zou Y."/>
            <person name="Xue W."/>
            <person name="Luo G."/>
        </authorList>
    </citation>
    <scope>NUCLEOTIDE SEQUENCE [LARGE SCALE GENOMIC DNA]</scope>
    <source>
        <strain evidence="3 4">AM35-14</strain>
    </source>
</reference>
<dbReference type="InterPro" id="IPR001509">
    <property type="entry name" value="Epimerase_deHydtase"/>
</dbReference>
<name>A0A414AI85_9FIRM</name>
<dbReference type="PANTHER" id="PTHR43245:SF13">
    <property type="entry name" value="UDP-D-APIOSE_UDP-D-XYLOSE SYNTHASE 2"/>
    <property type="match status" value="1"/>
</dbReference>
<dbReference type="SUPFAM" id="SSF51735">
    <property type="entry name" value="NAD(P)-binding Rossmann-fold domains"/>
    <property type="match status" value="1"/>
</dbReference>
<feature type="region of interest" description="Disordered" evidence="1">
    <location>
        <begin position="31"/>
        <end position="74"/>
    </location>
</feature>
<evidence type="ECO:0000259" key="2">
    <source>
        <dbReference type="Pfam" id="PF01370"/>
    </source>
</evidence>
<dbReference type="EMBL" id="QSHZ01000049">
    <property type="protein sequence ID" value="RHC48178.1"/>
    <property type="molecule type" value="Genomic_DNA"/>
</dbReference>
<dbReference type="PANTHER" id="PTHR43245">
    <property type="entry name" value="BIFUNCTIONAL POLYMYXIN RESISTANCE PROTEIN ARNA"/>
    <property type="match status" value="1"/>
</dbReference>
<dbReference type="InterPro" id="IPR036291">
    <property type="entry name" value="NAD(P)-bd_dom_sf"/>
</dbReference>
<dbReference type="InterPro" id="IPR050177">
    <property type="entry name" value="Lipid_A_modif_metabolic_enz"/>
</dbReference>
<feature type="domain" description="NAD-dependent epimerase/dehydratase" evidence="2">
    <location>
        <begin position="3"/>
        <end position="277"/>
    </location>
</feature>
<protein>
    <submittedName>
        <fullName evidence="3">NAD(P)-dependent oxidoreductase</fullName>
    </submittedName>
</protein>
<accession>A0A414AI85</accession>
<evidence type="ECO:0000313" key="4">
    <source>
        <dbReference type="Proteomes" id="UP000283975"/>
    </source>
</evidence>
<organism evidence="3 4">
    <name type="scientific">Enterocloster bolteae</name>
    <dbReference type="NCBI Taxonomy" id="208479"/>
    <lineage>
        <taxon>Bacteria</taxon>
        <taxon>Bacillati</taxon>
        <taxon>Bacillota</taxon>
        <taxon>Clostridia</taxon>
        <taxon>Lachnospirales</taxon>
        <taxon>Lachnospiraceae</taxon>
        <taxon>Enterocloster</taxon>
    </lineage>
</organism>
<dbReference type="Pfam" id="PF01370">
    <property type="entry name" value="Epimerase"/>
    <property type="match status" value="1"/>
</dbReference>
<feature type="compositionally biased region" description="Basic and acidic residues" evidence="1">
    <location>
        <begin position="60"/>
        <end position="74"/>
    </location>
</feature>
<evidence type="ECO:0000313" key="3">
    <source>
        <dbReference type="EMBL" id="RHC48178.1"/>
    </source>
</evidence>
<evidence type="ECO:0000256" key="1">
    <source>
        <dbReference type="SAM" id="MobiDB-lite"/>
    </source>
</evidence>
<proteinExistence type="predicted"/>
<gene>
    <name evidence="3" type="ORF">DW839_28950</name>
</gene>
<dbReference type="Gene3D" id="3.40.50.720">
    <property type="entry name" value="NAD(P)-binding Rossmann-like Domain"/>
    <property type="match status" value="1"/>
</dbReference>